<dbReference type="EMBL" id="CM051401">
    <property type="protein sequence ID" value="KAJ4713018.1"/>
    <property type="molecule type" value="Genomic_DNA"/>
</dbReference>
<organism evidence="1 2">
    <name type="scientific">Melia azedarach</name>
    <name type="common">Chinaberry tree</name>
    <dbReference type="NCBI Taxonomy" id="155640"/>
    <lineage>
        <taxon>Eukaryota</taxon>
        <taxon>Viridiplantae</taxon>
        <taxon>Streptophyta</taxon>
        <taxon>Embryophyta</taxon>
        <taxon>Tracheophyta</taxon>
        <taxon>Spermatophyta</taxon>
        <taxon>Magnoliopsida</taxon>
        <taxon>eudicotyledons</taxon>
        <taxon>Gunneridae</taxon>
        <taxon>Pentapetalae</taxon>
        <taxon>rosids</taxon>
        <taxon>malvids</taxon>
        <taxon>Sapindales</taxon>
        <taxon>Meliaceae</taxon>
        <taxon>Melia</taxon>
    </lineage>
</organism>
<accession>A0ACC1XQ23</accession>
<gene>
    <name evidence="1" type="ORF">OWV82_015169</name>
</gene>
<proteinExistence type="predicted"/>
<evidence type="ECO:0000313" key="1">
    <source>
        <dbReference type="EMBL" id="KAJ4713018.1"/>
    </source>
</evidence>
<sequence>MQEKRPIAYFSEKLHGASLNYPTYAKEHYALDNVVADALSRRNTLLNALDARMLGFEHIKSLYDDDSDFSSIFKPCEKAAYVPLPCDERTSLDGKKKADLVKKLHEDVRKNIEKKNQRIASQVNKGRRRVVFEPGDWVWVHMRKERFPTQRKSKLHPRGDGPFQVIEEINDNAYKLNLPDEYTVSATFNVADISPFDVDGEDSWTNHLEDGGNDANKDAHKSKDPIQLPSGPITRARMKKFKDALNGMIQGLWDDLATTQECTEESNIKLGLEDNNQNLVTLTQVQEGKT</sequence>
<keyword evidence="2" id="KW-1185">Reference proteome</keyword>
<dbReference type="Proteomes" id="UP001164539">
    <property type="component" value="Chromosome 8"/>
</dbReference>
<name>A0ACC1XQ23_MELAZ</name>
<comment type="caution">
    <text evidence="1">The sequence shown here is derived from an EMBL/GenBank/DDBJ whole genome shotgun (WGS) entry which is preliminary data.</text>
</comment>
<protein>
    <submittedName>
        <fullName evidence="1">Transposon Ty3-I Gag-Pol polyprotein</fullName>
    </submittedName>
</protein>
<evidence type="ECO:0000313" key="2">
    <source>
        <dbReference type="Proteomes" id="UP001164539"/>
    </source>
</evidence>
<reference evidence="1 2" key="1">
    <citation type="journal article" date="2023" name="Science">
        <title>Complex scaffold remodeling in plant triterpene biosynthesis.</title>
        <authorList>
            <person name="De La Pena R."/>
            <person name="Hodgson H."/>
            <person name="Liu J.C."/>
            <person name="Stephenson M.J."/>
            <person name="Martin A.C."/>
            <person name="Owen C."/>
            <person name="Harkess A."/>
            <person name="Leebens-Mack J."/>
            <person name="Jimenez L.E."/>
            <person name="Osbourn A."/>
            <person name="Sattely E.S."/>
        </authorList>
    </citation>
    <scope>NUCLEOTIDE SEQUENCE [LARGE SCALE GENOMIC DNA]</scope>
    <source>
        <strain evidence="2">cv. JPN11</strain>
        <tissue evidence="1">Leaf</tissue>
    </source>
</reference>